<feature type="transmembrane region" description="Helical" evidence="5">
    <location>
        <begin position="138"/>
        <end position="157"/>
    </location>
</feature>
<feature type="transmembrane region" description="Helical" evidence="5">
    <location>
        <begin position="33"/>
        <end position="52"/>
    </location>
</feature>
<gene>
    <name evidence="7" type="ORF">TBK1r_03930</name>
</gene>
<dbReference type="GO" id="GO:0016874">
    <property type="term" value="F:ligase activity"/>
    <property type="evidence" value="ECO:0007669"/>
    <property type="project" value="UniProtKB-KW"/>
</dbReference>
<evidence type="ECO:0000256" key="3">
    <source>
        <dbReference type="ARBA" id="ARBA00022989"/>
    </source>
</evidence>
<feature type="transmembrane region" description="Helical" evidence="5">
    <location>
        <begin position="271"/>
        <end position="287"/>
    </location>
</feature>
<evidence type="ECO:0000256" key="5">
    <source>
        <dbReference type="SAM" id="Phobius"/>
    </source>
</evidence>
<dbReference type="PANTHER" id="PTHR37422:SF23">
    <property type="entry name" value="TEICHURONIC ACID BIOSYNTHESIS PROTEIN TUAE"/>
    <property type="match status" value="1"/>
</dbReference>
<dbReference type="InterPro" id="IPR051533">
    <property type="entry name" value="WaaL-like"/>
</dbReference>
<keyword evidence="4 5" id="KW-0472">Membrane</keyword>
<feature type="transmembrane region" description="Helical" evidence="5">
    <location>
        <begin position="431"/>
        <end position="450"/>
    </location>
</feature>
<evidence type="ECO:0000313" key="8">
    <source>
        <dbReference type="Proteomes" id="UP000318081"/>
    </source>
</evidence>
<keyword evidence="2 5" id="KW-0812">Transmembrane</keyword>
<dbReference type="InterPro" id="IPR007016">
    <property type="entry name" value="O-antigen_ligase-rel_domated"/>
</dbReference>
<feature type="transmembrane region" description="Helical" evidence="5">
    <location>
        <begin position="392"/>
        <end position="411"/>
    </location>
</feature>
<feature type="transmembrane region" description="Helical" evidence="5">
    <location>
        <begin position="72"/>
        <end position="90"/>
    </location>
</feature>
<dbReference type="EMBL" id="CP036432">
    <property type="protein sequence ID" value="QDV81475.1"/>
    <property type="molecule type" value="Genomic_DNA"/>
</dbReference>
<dbReference type="PANTHER" id="PTHR37422">
    <property type="entry name" value="TEICHURONIC ACID BIOSYNTHESIS PROTEIN TUAE"/>
    <property type="match status" value="1"/>
</dbReference>
<feature type="transmembrane region" description="Helical" evidence="5">
    <location>
        <begin position="293"/>
        <end position="313"/>
    </location>
</feature>
<evidence type="ECO:0000259" key="6">
    <source>
        <dbReference type="Pfam" id="PF04932"/>
    </source>
</evidence>
<evidence type="ECO:0000256" key="2">
    <source>
        <dbReference type="ARBA" id="ARBA00022692"/>
    </source>
</evidence>
<accession>A0ABX5XKI2</accession>
<reference evidence="7 8" key="1">
    <citation type="submission" date="2019-02" db="EMBL/GenBank/DDBJ databases">
        <title>Deep-cultivation of Planctomycetes and their phenomic and genomic characterization uncovers novel biology.</title>
        <authorList>
            <person name="Wiegand S."/>
            <person name="Jogler M."/>
            <person name="Boedeker C."/>
            <person name="Pinto D."/>
            <person name="Vollmers J."/>
            <person name="Rivas-Marin E."/>
            <person name="Kohn T."/>
            <person name="Peeters S.H."/>
            <person name="Heuer A."/>
            <person name="Rast P."/>
            <person name="Oberbeckmann S."/>
            <person name="Bunk B."/>
            <person name="Jeske O."/>
            <person name="Meyerdierks A."/>
            <person name="Storesund J.E."/>
            <person name="Kallscheuer N."/>
            <person name="Luecker S."/>
            <person name="Lage O.M."/>
            <person name="Pohl T."/>
            <person name="Merkel B.J."/>
            <person name="Hornburger P."/>
            <person name="Mueller R.-W."/>
            <person name="Bruemmer F."/>
            <person name="Labrenz M."/>
            <person name="Spormann A.M."/>
            <person name="Op den Camp H."/>
            <person name="Overmann J."/>
            <person name="Amann R."/>
            <person name="Jetten M.S.M."/>
            <person name="Mascher T."/>
            <person name="Medema M.H."/>
            <person name="Devos D.P."/>
            <person name="Kaster A.-K."/>
            <person name="Ovreas L."/>
            <person name="Rohde M."/>
            <person name="Galperin M.Y."/>
            <person name="Jogler C."/>
        </authorList>
    </citation>
    <scope>NUCLEOTIDE SEQUENCE [LARGE SCALE GENOMIC DNA]</scope>
    <source>
        <strain evidence="7 8">TBK1r</strain>
    </source>
</reference>
<keyword evidence="8" id="KW-1185">Reference proteome</keyword>
<dbReference type="Pfam" id="PF04932">
    <property type="entry name" value="Wzy_C"/>
    <property type="match status" value="1"/>
</dbReference>
<evidence type="ECO:0000256" key="4">
    <source>
        <dbReference type="ARBA" id="ARBA00023136"/>
    </source>
</evidence>
<feature type="domain" description="O-antigen ligase-related" evidence="6">
    <location>
        <begin position="259"/>
        <end position="403"/>
    </location>
</feature>
<organism evidence="7 8">
    <name type="scientific">Stieleria magnilauensis</name>
    <dbReference type="NCBI Taxonomy" id="2527963"/>
    <lineage>
        <taxon>Bacteria</taxon>
        <taxon>Pseudomonadati</taxon>
        <taxon>Planctomycetota</taxon>
        <taxon>Planctomycetia</taxon>
        <taxon>Pirellulales</taxon>
        <taxon>Pirellulaceae</taxon>
        <taxon>Stieleria</taxon>
    </lineage>
</organism>
<proteinExistence type="predicted"/>
<sequence>MLSVFSVLLALIPVVVSFDFGGHLAWTQYCSALAIVTLTVAFLALLAAGKMIGSRCLSGEESSSVRQRPSYALLYVVSAWVALLYCQTVPLSDNTVAWASAGSYDAYTHWLDAPLSITGPADRPSAPISIIVSQTRHAVAFFVMLLPLMWMAIELVRTRRLTQLILVAIAIGTSLHAIYGMACILFPAITGFTVGHGFGGFINRNNAALFMNLGLAASLGLALEHHAERCRGNFGPTSMTAIDWAADPKSWMVFGCVTLNLVGVMTSGSRGGVLAMALALLIAIGFRSRLRSFAVTLAMMVIPMTIAVIVVLTPNVGFNAIRRATDASSGNTIEHALSNARVNHWWDGLRASLEYLPLGSGLGTYGFAYLPFQDSGGELWFQHADNLWLEVFVEQGVIGLLFVVAIMLMIVNACRRLQSSQDESDQAMGTMGLYVLVVTAISQCLDFGLILSANAYLFAILASIVVTRSALVSSRNAQSGIGRTNTTRKPVADRSGEIAFVADQGVDQEHASRKFYKHFPFRLPDAAIKVVWGLVLAVLSLLSLPVLHSDAASESVAQRSLTEFDSIKLEIDQLRSSEDRIAAQVKKNPTAALLYQQCRTRFQIARLREIESLVAESELEFAEAYAATRRGKRTVPSLAPDIRDDYLAAVDSAVQLASLNPLSINARAELIYLHFAHGDEVATREMIDQLGRLQNRNPKQLIRLAEIAANHQEVPFVEFACRTASNLRIQTAPQAIDIALRCEGASLDQAVASSAPARRRAIAHALSLYDGISDAQSRDRSQQGTRDRLAEFMKQSLPLLQCDECQVRVEKASCLRLAGLVAIALGDTDIGLDRLQQSTRVAPENKAFLLDYILQLRQVGRSADAKVEASRGSELFPEDSRFQRLFELLRSIESERSVPQSRTEHDV</sequence>
<feature type="transmembrane region" description="Helical" evidence="5">
    <location>
        <begin position="355"/>
        <end position="372"/>
    </location>
</feature>
<evidence type="ECO:0000313" key="7">
    <source>
        <dbReference type="EMBL" id="QDV81475.1"/>
    </source>
</evidence>
<dbReference type="Proteomes" id="UP000318081">
    <property type="component" value="Chromosome"/>
</dbReference>
<evidence type="ECO:0000256" key="1">
    <source>
        <dbReference type="ARBA" id="ARBA00004141"/>
    </source>
</evidence>
<keyword evidence="3 5" id="KW-1133">Transmembrane helix</keyword>
<keyword evidence="7" id="KW-0436">Ligase</keyword>
<feature type="transmembrane region" description="Helical" evidence="5">
    <location>
        <begin position="207"/>
        <end position="223"/>
    </location>
</feature>
<feature type="transmembrane region" description="Helical" evidence="5">
    <location>
        <begin position="164"/>
        <end position="187"/>
    </location>
</feature>
<comment type="subcellular location">
    <subcellularLocation>
        <location evidence="1">Membrane</location>
        <topology evidence="1">Multi-pass membrane protein</topology>
    </subcellularLocation>
</comment>
<protein>
    <submittedName>
        <fullName evidence="7">O-Antigen ligase</fullName>
    </submittedName>
</protein>
<name>A0ABX5XKI2_9BACT</name>